<proteinExistence type="predicted"/>
<dbReference type="Gene3D" id="3.30.559.30">
    <property type="entry name" value="Nonribosomal peptide synthetase, condensation domain"/>
    <property type="match status" value="1"/>
</dbReference>
<comment type="caution">
    <text evidence="1">The sequence shown here is derived from an EMBL/GenBank/DDBJ whole genome shotgun (WGS) entry which is preliminary data.</text>
</comment>
<evidence type="ECO:0000313" key="2">
    <source>
        <dbReference type="Proteomes" id="UP001590951"/>
    </source>
</evidence>
<dbReference type="EMBL" id="JBHFEH010000025">
    <property type="protein sequence ID" value="KAL2052767.1"/>
    <property type="molecule type" value="Genomic_DNA"/>
</dbReference>
<reference evidence="1 2" key="1">
    <citation type="submission" date="2024-09" db="EMBL/GenBank/DDBJ databases">
        <title>Rethinking Asexuality: The Enigmatic Case of Functional Sexual Genes in Lepraria (Stereocaulaceae).</title>
        <authorList>
            <person name="Doellman M."/>
            <person name="Sun Y."/>
            <person name="Barcenas-Pena A."/>
            <person name="Lumbsch H.T."/>
            <person name="Grewe F."/>
        </authorList>
    </citation>
    <scope>NUCLEOTIDE SEQUENCE [LARGE SCALE GENOMIC DNA]</scope>
    <source>
        <strain evidence="1 2">Grewe 0041</strain>
    </source>
</reference>
<dbReference type="Proteomes" id="UP001590951">
    <property type="component" value="Unassembled WGS sequence"/>
</dbReference>
<gene>
    <name evidence="1" type="ORF">ABVK25_007007</name>
</gene>
<accession>A0ABR4B4G4</accession>
<protein>
    <submittedName>
        <fullName evidence="1">Uncharacterized protein</fullName>
    </submittedName>
</protein>
<organism evidence="1 2">
    <name type="scientific">Lepraria finkii</name>
    <dbReference type="NCBI Taxonomy" id="1340010"/>
    <lineage>
        <taxon>Eukaryota</taxon>
        <taxon>Fungi</taxon>
        <taxon>Dikarya</taxon>
        <taxon>Ascomycota</taxon>
        <taxon>Pezizomycotina</taxon>
        <taxon>Lecanoromycetes</taxon>
        <taxon>OSLEUM clade</taxon>
        <taxon>Lecanoromycetidae</taxon>
        <taxon>Lecanorales</taxon>
        <taxon>Lecanorineae</taxon>
        <taxon>Stereocaulaceae</taxon>
        <taxon>Lepraria</taxon>
    </lineage>
</organism>
<sequence length="184" mass="19852">MTADDLVATFEPSSLPAIHYLPHTSEILIRASRWCIDGTGALQFLNNFFKALGKPRQIKLGDDGKILSPSLDEIANFPASTTNEEDKAAIRLLKKYTSNMPSIGLPTELSNQVPSATCRTELTFTPPIKSAIISACKAHTLSVATAFHSALIVATKQPALQRDSSQELHIVGNLRPSTVPTVSI</sequence>
<name>A0ABR4B4G4_9LECA</name>
<evidence type="ECO:0000313" key="1">
    <source>
        <dbReference type="EMBL" id="KAL2052767.1"/>
    </source>
</evidence>
<keyword evidence="2" id="KW-1185">Reference proteome</keyword>